<feature type="domain" description="Yippee" evidence="2">
    <location>
        <begin position="35"/>
        <end position="140"/>
    </location>
</feature>
<feature type="region of interest" description="Disordered" evidence="1">
    <location>
        <begin position="1"/>
        <end position="27"/>
    </location>
</feature>
<evidence type="ECO:0000256" key="1">
    <source>
        <dbReference type="SAM" id="MobiDB-lite"/>
    </source>
</evidence>
<dbReference type="InterPro" id="IPR034751">
    <property type="entry name" value="Yippee"/>
</dbReference>
<dbReference type="RefSeq" id="XP_001877733.1">
    <property type="nucleotide sequence ID" value="XM_001877698.1"/>
</dbReference>
<accession>B0D0J8</accession>
<keyword evidence="4" id="KW-1185">Reference proteome</keyword>
<dbReference type="Proteomes" id="UP000001194">
    <property type="component" value="Unassembled WGS sequence"/>
</dbReference>
<evidence type="ECO:0000313" key="4">
    <source>
        <dbReference type="Proteomes" id="UP000001194"/>
    </source>
</evidence>
<dbReference type="HOGENOM" id="CLU_1540174_0_0_1"/>
<dbReference type="InterPro" id="IPR039058">
    <property type="entry name" value="Yippee_fam"/>
</dbReference>
<dbReference type="InParanoid" id="B0D0J8"/>
<protein>
    <submittedName>
        <fullName evidence="3">Predicted protein</fullName>
    </submittedName>
</protein>
<evidence type="ECO:0000259" key="2">
    <source>
        <dbReference type="PROSITE" id="PS51792"/>
    </source>
</evidence>
<dbReference type="AlphaFoldDB" id="B0D0J8"/>
<evidence type="ECO:0000313" key="3">
    <source>
        <dbReference type="EMBL" id="EDR11836.1"/>
    </source>
</evidence>
<dbReference type="KEGG" id="lbc:LACBIDRAFT_313675"/>
<name>B0D0J8_LACBS</name>
<dbReference type="PROSITE" id="PS51792">
    <property type="entry name" value="YIPPEE"/>
    <property type="match status" value="1"/>
</dbReference>
<dbReference type="STRING" id="486041.B0D0J8"/>
<proteinExistence type="predicted"/>
<feature type="region of interest" description="Disordered" evidence="1">
    <location>
        <begin position="146"/>
        <end position="165"/>
    </location>
</feature>
<dbReference type="OrthoDB" id="6407410at2759"/>
<reference evidence="3 4" key="1">
    <citation type="journal article" date="2008" name="Nature">
        <title>The genome of Laccaria bicolor provides insights into mycorrhizal symbiosis.</title>
        <authorList>
            <person name="Martin F."/>
            <person name="Aerts A."/>
            <person name="Ahren D."/>
            <person name="Brun A."/>
            <person name="Danchin E.G.J."/>
            <person name="Duchaussoy F."/>
            <person name="Gibon J."/>
            <person name="Kohler A."/>
            <person name="Lindquist E."/>
            <person name="Pereda V."/>
            <person name="Salamov A."/>
            <person name="Shapiro H.J."/>
            <person name="Wuyts J."/>
            <person name="Blaudez D."/>
            <person name="Buee M."/>
            <person name="Brokstein P."/>
            <person name="Canbaeck B."/>
            <person name="Cohen D."/>
            <person name="Courty P.E."/>
            <person name="Coutinho P.M."/>
            <person name="Delaruelle C."/>
            <person name="Detter J.C."/>
            <person name="Deveau A."/>
            <person name="DiFazio S."/>
            <person name="Duplessis S."/>
            <person name="Fraissinet-Tachet L."/>
            <person name="Lucic E."/>
            <person name="Frey-Klett P."/>
            <person name="Fourrey C."/>
            <person name="Feussner I."/>
            <person name="Gay G."/>
            <person name="Grimwood J."/>
            <person name="Hoegger P.J."/>
            <person name="Jain P."/>
            <person name="Kilaru S."/>
            <person name="Labbe J."/>
            <person name="Lin Y.C."/>
            <person name="Legue V."/>
            <person name="Le Tacon F."/>
            <person name="Marmeisse R."/>
            <person name="Melayah D."/>
            <person name="Montanini B."/>
            <person name="Muratet M."/>
            <person name="Nehls U."/>
            <person name="Niculita-Hirzel H."/>
            <person name="Oudot-Le Secq M.P."/>
            <person name="Peter M."/>
            <person name="Quesneville H."/>
            <person name="Rajashekar B."/>
            <person name="Reich M."/>
            <person name="Rouhier N."/>
            <person name="Schmutz J."/>
            <person name="Yin T."/>
            <person name="Chalot M."/>
            <person name="Henrissat B."/>
            <person name="Kuees U."/>
            <person name="Lucas S."/>
            <person name="Van de Peer Y."/>
            <person name="Podila G.K."/>
            <person name="Polle A."/>
            <person name="Pukkila P.J."/>
            <person name="Richardson P.M."/>
            <person name="Rouze P."/>
            <person name="Sanders I.R."/>
            <person name="Stajich J.E."/>
            <person name="Tunlid A."/>
            <person name="Tuskan G."/>
            <person name="Grigoriev I.V."/>
        </authorList>
    </citation>
    <scope>NUCLEOTIDE SEQUENCE [LARGE SCALE GENOMIC DNA]</scope>
    <source>
        <strain evidence="4">S238N-H82 / ATCC MYA-4686</strain>
    </source>
</reference>
<sequence length="165" mass="18280">MSYHSQSHFDPSPRRLPSVPHESRRASRPLPKIPRALMCKQCLTCITSNNVLLPLSAIPPDSRSFKGFSGKASLFTETYNVKLSKPGVQLMATGAHTMQEITCLTCSSYLGWKIVRAHEESERWKEGNCLLELENLHVQIDTIAPLNLPSNPSRPDSDSGSDSGF</sequence>
<dbReference type="GeneID" id="6073356"/>
<dbReference type="EMBL" id="DS547095">
    <property type="protein sequence ID" value="EDR11836.1"/>
    <property type="molecule type" value="Genomic_DNA"/>
</dbReference>
<organism evidence="4">
    <name type="scientific">Laccaria bicolor (strain S238N-H82 / ATCC MYA-4686)</name>
    <name type="common">Bicoloured deceiver</name>
    <name type="synonym">Laccaria laccata var. bicolor</name>
    <dbReference type="NCBI Taxonomy" id="486041"/>
    <lineage>
        <taxon>Eukaryota</taxon>
        <taxon>Fungi</taxon>
        <taxon>Dikarya</taxon>
        <taxon>Basidiomycota</taxon>
        <taxon>Agaricomycotina</taxon>
        <taxon>Agaricomycetes</taxon>
        <taxon>Agaricomycetidae</taxon>
        <taxon>Agaricales</taxon>
        <taxon>Agaricineae</taxon>
        <taxon>Hydnangiaceae</taxon>
        <taxon>Laccaria</taxon>
    </lineage>
</organism>
<gene>
    <name evidence="3" type="ORF">LACBIDRAFT_313675</name>
</gene>
<dbReference type="PANTHER" id="PTHR13848">
    <property type="entry name" value="PROTEIN YIPPEE-LIKE CG15309-RELATED"/>
    <property type="match status" value="1"/>
</dbReference>